<evidence type="ECO:0000256" key="3">
    <source>
        <dbReference type="ARBA" id="ARBA00022475"/>
    </source>
</evidence>
<protein>
    <submittedName>
        <fullName evidence="11">Sugar transferase</fullName>
    </submittedName>
</protein>
<dbReference type="EMBL" id="CP067136">
    <property type="protein sequence ID" value="WCR07982.1"/>
    <property type="molecule type" value="Genomic_DNA"/>
</dbReference>
<evidence type="ECO:0000313" key="12">
    <source>
        <dbReference type="Proteomes" id="UP001219349"/>
    </source>
</evidence>
<proteinExistence type="inferred from homology"/>
<gene>
    <name evidence="11" type="ORF">JHX87_03920</name>
</gene>
<dbReference type="RefSeq" id="WP_271882515.1">
    <property type="nucleotide sequence ID" value="NZ_CP067136.1"/>
</dbReference>
<feature type="transmembrane region" description="Helical" evidence="9">
    <location>
        <begin position="37"/>
        <end position="60"/>
    </location>
</feature>
<evidence type="ECO:0000256" key="9">
    <source>
        <dbReference type="SAM" id="Phobius"/>
    </source>
</evidence>
<keyword evidence="6 9" id="KW-1133">Transmembrane helix</keyword>
<evidence type="ECO:0000256" key="4">
    <source>
        <dbReference type="ARBA" id="ARBA00022679"/>
    </source>
</evidence>
<keyword evidence="4 11" id="KW-0808">Transferase</keyword>
<evidence type="ECO:0000313" key="11">
    <source>
        <dbReference type="EMBL" id="WCR07982.1"/>
    </source>
</evidence>
<comment type="similarity">
    <text evidence="2">Belongs to the bacterial sugar transferase family.</text>
</comment>
<feature type="domain" description="Bacterial sugar transferase" evidence="10">
    <location>
        <begin position="32"/>
        <end position="221"/>
    </location>
</feature>
<sequence length="226" mass="26019">MAFETHTGALVRAADGNSQNVTHPRLYRRLFKRPLEMALVLLASPVVVPVVMILALMVWVRDRRNPFYSQLRIGRGGSSYRMWKLRTMVVNADAHLQEYLETNPEARDEWERTQKLRQDPRVTVVGRILRACSLDELPQLWNVMKGDMSLIGPRPMLPEQEGMYGGDGYYKLRPGITGYWQIAGRNSTSFAARAWYDDHYERELSFFRDVGILTQTIKVVIARTGC</sequence>
<accession>A0ABY7SLV5</accession>
<evidence type="ECO:0000256" key="6">
    <source>
        <dbReference type="ARBA" id="ARBA00022989"/>
    </source>
</evidence>
<dbReference type="Proteomes" id="UP001219349">
    <property type="component" value="Chromosome"/>
</dbReference>
<evidence type="ECO:0000259" key="10">
    <source>
        <dbReference type="Pfam" id="PF02397"/>
    </source>
</evidence>
<dbReference type="PANTHER" id="PTHR30576:SF4">
    <property type="entry name" value="UNDECAPRENYL-PHOSPHATE GALACTOSE PHOSPHOTRANSFERASE"/>
    <property type="match status" value="1"/>
</dbReference>
<dbReference type="InterPro" id="IPR003362">
    <property type="entry name" value="Bact_transf"/>
</dbReference>
<evidence type="ECO:0000256" key="8">
    <source>
        <dbReference type="ARBA" id="ARBA00023169"/>
    </source>
</evidence>
<keyword evidence="7 9" id="KW-0472">Membrane</keyword>
<dbReference type="PANTHER" id="PTHR30576">
    <property type="entry name" value="COLANIC BIOSYNTHESIS UDP-GLUCOSE LIPID CARRIER TRANSFERASE"/>
    <property type="match status" value="1"/>
</dbReference>
<evidence type="ECO:0000256" key="1">
    <source>
        <dbReference type="ARBA" id="ARBA00004236"/>
    </source>
</evidence>
<evidence type="ECO:0000256" key="2">
    <source>
        <dbReference type="ARBA" id="ARBA00006464"/>
    </source>
</evidence>
<evidence type="ECO:0000256" key="7">
    <source>
        <dbReference type="ARBA" id="ARBA00023136"/>
    </source>
</evidence>
<dbReference type="GO" id="GO:0016740">
    <property type="term" value="F:transferase activity"/>
    <property type="evidence" value="ECO:0007669"/>
    <property type="project" value="UniProtKB-KW"/>
</dbReference>
<keyword evidence="8" id="KW-0270">Exopolysaccharide synthesis</keyword>
<name>A0ABY7SLV5_9RHOB</name>
<keyword evidence="12" id="KW-1185">Reference proteome</keyword>
<evidence type="ECO:0000256" key="5">
    <source>
        <dbReference type="ARBA" id="ARBA00022692"/>
    </source>
</evidence>
<dbReference type="Pfam" id="PF02397">
    <property type="entry name" value="Bac_transf"/>
    <property type="match status" value="1"/>
</dbReference>
<keyword evidence="3" id="KW-1003">Cell membrane</keyword>
<comment type="subcellular location">
    <subcellularLocation>
        <location evidence="1">Cell membrane</location>
    </subcellularLocation>
</comment>
<reference evidence="11 12" key="1">
    <citation type="submission" date="2021-01" db="EMBL/GenBank/DDBJ databases">
        <title>Biogeographic distribution of Paracoccus.</title>
        <authorList>
            <person name="Hollensteiner J."/>
            <person name="Leineberger J."/>
            <person name="Brinkhoff T."/>
            <person name="Daniel R."/>
        </authorList>
    </citation>
    <scope>NUCLEOTIDE SEQUENCE [LARGE SCALE GENOMIC DNA]</scope>
    <source>
        <strain evidence="11 12">KCTC 22803</strain>
    </source>
</reference>
<organism evidence="11 12">
    <name type="scientific">Paracoccus fistulariae</name>
    <dbReference type="NCBI Taxonomy" id="658446"/>
    <lineage>
        <taxon>Bacteria</taxon>
        <taxon>Pseudomonadati</taxon>
        <taxon>Pseudomonadota</taxon>
        <taxon>Alphaproteobacteria</taxon>
        <taxon>Rhodobacterales</taxon>
        <taxon>Paracoccaceae</taxon>
        <taxon>Paracoccus</taxon>
    </lineage>
</organism>
<keyword evidence="5 9" id="KW-0812">Transmembrane</keyword>